<accession>A0A8S1YHZ1</accession>
<evidence type="ECO:0000313" key="2">
    <source>
        <dbReference type="Proteomes" id="UP000683925"/>
    </source>
</evidence>
<keyword evidence="2" id="KW-1185">Reference proteome</keyword>
<comment type="caution">
    <text evidence="1">The sequence shown here is derived from an EMBL/GenBank/DDBJ whole genome shotgun (WGS) entry which is preliminary data.</text>
</comment>
<dbReference type="Proteomes" id="UP000683925">
    <property type="component" value="Unassembled WGS sequence"/>
</dbReference>
<evidence type="ECO:0000313" key="1">
    <source>
        <dbReference type="EMBL" id="CAD8213439.1"/>
    </source>
</evidence>
<dbReference type="EMBL" id="CAJJDP010000163">
    <property type="protein sequence ID" value="CAD8213439.1"/>
    <property type="molecule type" value="Genomic_DNA"/>
</dbReference>
<organism evidence="1 2">
    <name type="scientific">Paramecium octaurelia</name>
    <dbReference type="NCBI Taxonomy" id="43137"/>
    <lineage>
        <taxon>Eukaryota</taxon>
        <taxon>Sar</taxon>
        <taxon>Alveolata</taxon>
        <taxon>Ciliophora</taxon>
        <taxon>Intramacronucleata</taxon>
        <taxon>Oligohymenophorea</taxon>
        <taxon>Peniculida</taxon>
        <taxon>Parameciidae</taxon>
        <taxon>Paramecium</taxon>
    </lineage>
</organism>
<gene>
    <name evidence="1" type="ORF">POCTA_138.1.T1610129</name>
</gene>
<reference evidence="1" key="1">
    <citation type="submission" date="2021-01" db="EMBL/GenBank/DDBJ databases">
        <authorList>
            <consortium name="Genoscope - CEA"/>
            <person name="William W."/>
        </authorList>
    </citation>
    <scope>NUCLEOTIDE SEQUENCE</scope>
</reference>
<protein>
    <submittedName>
        <fullName evidence="1">Uncharacterized protein</fullName>
    </submittedName>
</protein>
<sequence length="148" mass="16984">MEDPIFKFYSLEDLVPSMMKLKEPYVQENAGLTRRRNLMVSKNYLDKKFSAKELSQRSMESALNTLEQGLHSQNHLNLDCQGRGGKKIKKNLIRYPLEQLDFIGKCNLNSKGSLGQGGDTQAGQILGQRPLGRQWYKMIWISLIMFSI</sequence>
<name>A0A8S1YHZ1_PAROT</name>
<dbReference type="AlphaFoldDB" id="A0A8S1YHZ1"/>
<proteinExistence type="predicted"/>